<organism evidence="2 3">
    <name type="scientific">Phyllosticta citribraziliensis</name>
    <dbReference type="NCBI Taxonomy" id="989973"/>
    <lineage>
        <taxon>Eukaryota</taxon>
        <taxon>Fungi</taxon>
        <taxon>Dikarya</taxon>
        <taxon>Ascomycota</taxon>
        <taxon>Pezizomycotina</taxon>
        <taxon>Dothideomycetes</taxon>
        <taxon>Dothideomycetes incertae sedis</taxon>
        <taxon>Botryosphaeriales</taxon>
        <taxon>Phyllostictaceae</taxon>
        <taxon>Phyllosticta</taxon>
    </lineage>
</organism>
<dbReference type="GeneID" id="92035463"/>
<evidence type="ECO:0000313" key="3">
    <source>
        <dbReference type="Proteomes" id="UP001360953"/>
    </source>
</evidence>
<feature type="compositionally biased region" description="Basic and acidic residues" evidence="1">
    <location>
        <begin position="175"/>
        <end position="194"/>
    </location>
</feature>
<dbReference type="RefSeq" id="XP_066654885.1">
    <property type="nucleotide sequence ID" value="XM_066802557.1"/>
</dbReference>
<feature type="compositionally biased region" description="Basic residues" evidence="1">
    <location>
        <begin position="1"/>
        <end position="21"/>
    </location>
</feature>
<evidence type="ECO:0000313" key="2">
    <source>
        <dbReference type="EMBL" id="KAK7536469.1"/>
    </source>
</evidence>
<reference evidence="2 3" key="1">
    <citation type="submission" date="2024-04" db="EMBL/GenBank/DDBJ databases">
        <title>Phyllosticta paracitricarpa is synonymous to the EU quarantine fungus P. citricarpa based on phylogenomic analyses.</title>
        <authorList>
            <consortium name="Lawrence Berkeley National Laboratory"/>
            <person name="Van ingen-buijs V.A."/>
            <person name="Van westerhoven A.C."/>
            <person name="Haridas S."/>
            <person name="Skiadas P."/>
            <person name="Martin F."/>
            <person name="Groenewald J.Z."/>
            <person name="Crous P.W."/>
            <person name="Seidl M.F."/>
        </authorList>
    </citation>
    <scope>NUCLEOTIDE SEQUENCE [LARGE SCALE GENOMIC DNA]</scope>
    <source>
        <strain evidence="2 3">CPC 17464</strain>
    </source>
</reference>
<gene>
    <name evidence="2" type="ORF">J3D65DRAFT_659562</name>
</gene>
<dbReference type="EMBL" id="JBBPEH010000007">
    <property type="protein sequence ID" value="KAK7536469.1"/>
    <property type="molecule type" value="Genomic_DNA"/>
</dbReference>
<feature type="region of interest" description="Disordered" evidence="1">
    <location>
        <begin position="175"/>
        <end position="206"/>
    </location>
</feature>
<comment type="caution">
    <text evidence="2">The sequence shown here is derived from an EMBL/GenBank/DDBJ whole genome shotgun (WGS) entry which is preliminary data.</text>
</comment>
<protein>
    <submittedName>
        <fullName evidence="2">Uncharacterized protein</fullName>
    </submittedName>
</protein>
<proteinExistence type="predicted"/>
<dbReference type="Proteomes" id="UP001360953">
    <property type="component" value="Unassembled WGS sequence"/>
</dbReference>
<keyword evidence="3" id="KW-1185">Reference proteome</keyword>
<evidence type="ECO:0000256" key="1">
    <source>
        <dbReference type="SAM" id="MobiDB-lite"/>
    </source>
</evidence>
<feature type="region of interest" description="Disordered" evidence="1">
    <location>
        <begin position="1"/>
        <end position="30"/>
    </location>
</feature>
<accession>A0ABR1LMP0</accession>
<name>A0ABR1LMP0_9PEZI</name>
<sequence length="206" mass="23110">MRARNRGVSRRRRAKERKLRSGRSGLFRNSRNLHGPHFRFPFQGPPTPLPLTWNNVSTAGDVAAGMMPFSNNGQIAVHFQDHHGGTFQTIIQAKSSVDAFFQTQLYLLRCSSARTMAAETHDGQTKMTLHFCAVYAIDRHRSRRQTTYLTIATIKTGKNDGAMWSPRDCKEVGQDKVDGQRECAHGDKSTKELGKPSLMAQHTANN</sequence>